<accession>A0A1Y2I241</accession>
<dbReference type="EMBL" id="MCFL01000002">
    <property type="protein sequence ID" value="ORZ40920.1"/>
    <property type="molecule type" value="Genomic_DNA"/>
</dbReference>
<reference evidence="10 11" key="1">
    <citation type="submission" date="2016-07" db="EMBL/GenBank/DDBJ databases">
        <title>Pervasive Adenine N6-methylation of Active Genes in Fungi.</title>
        <authorList>
            <consortium name="DOE Joint Genome Institute"/>
            <person name="Mondo S.J."/>
            <person name="Dannebaum R.O."/>
            <person name="Kuo R.C."/>
            <person name="Labutti K."/>
            <person name="Haridas S."/>
            <person name="Kuo A."/>
            <person name="Salamov A."/>
            <person name="Ahrendt S.R."/>
            <person name="Lipzen A."/>
            <person name="Sullivan W."/>
            <person name="Andreopoulos W.B."/>
            <person name="Clum A."/>
            <person name="Lindquist E."/>
            <person name="Daum C."/>
            <person name="Ramamoorthy G.K."/>
            <person name="Gryganskyi A."/>
            <person name="Culley D."/>
            <person name="Magnuson J.K."/>
            <person name="James T.Y."/>
            <person name="O'Malley M.A."/>
            <person name="Stajich J.E."/>
            <person name="Spatafora J.W."/>
            <person name="Visel A."/>
            <person name="Grigoriev I.V."/>
        </authorList>
    </citation>
    <scope>NUCLEOTIDE SEQUENCE [LARGE SCALE GENOMIC DNA]</scope>
    <source>
        <strain evidence="10 11">PL171</strain>
    </source>
</reference>
<feature type="region of interest" description="Disordered" evidence="7">
    <location>
        <begin position="224"/>
        <end position="276"/>
    </location>
</feature>
<feature type="transmembrane region" description="Helical" evidence="8">
    <location>
        <begin position="584"/>
        <end position="602"/>
    </location>
</feature>
<comment type="subcellular location">
    <subcellularLocation>
        <location evidence="1">Membrane</location>
        <topology evidence="1">Multi-pass membrane protein</topology>
    </subcellularLocation>
</comment>
<dbReference type="GO" id="GO:0004100">
    <property type="term" value="F:chitin synthase activity"/>
    <property type="evidence" value="ECO:0007669"/>
    <property type="project" value="UniProtKB-EC"/>
</dbReference>
<dbReference type="Proteomes" id="UP000193411">
    <property type="component" value="Unassembled WGS sequence"/>
</dbReference>
<keyword evidence="5 8" id="KW-1133">Transmembrane helix</keyword>
<sequence length="639" mass="71109">MYLFFGLALFPVVVNMVAAIIKLTMDAQYAAKIRKLTMAEKQAASELEDHESESAPASKAVQVLDSTSPLSALPPETAKERPTVYLLIPVYNEPLPNLIGALNGVAASDYPKLKVFVGFDKLDVEETFFAMCRILSGTPLVGGEVLKDIERQTSRLFPSPSRLSLKGDLKYNGLHQIVSQAQSPAASPALTLGRISSSTGGSFSRNVSSASLSTMAPATPTSAIISQRPLNRSSSSASPSPPLFPHTEHSSASRRSRVSTSASDTTMTPTHPDMFSRDACPTEFNVMYQGVEFTIFRFEHSGKLGTQRNMFAKLKARLQAEAEAAGQASTPQQTAVLFVDSDTHINSDAVSQLVGELDRYPESKACTGFCVSRNAGSWSFWRILQDAEYIESMIYRNAESLLGSVTCLPGVLTMFRWETLCEVASDYFDQAPIETTFDFARRYLGEDRYMSHLLMERYSRRALGFSSAAVCKTEAPDNFYNLLRQRRRWYLGQVSNELIMICTPELWAKFPLLLLTKFLMMLKIGGSLVYLLVFELIFEAIFSPANFSWSLLWWLLLIVVPNWVFISVWCVLTKRVKSAVFFPVYYWINPMFMVIVLLYSIITVNERTWGGPRAATAKAETAGDEEKPKVKDDEVNLDG</sequence>
<dbReference type="Pfam" id="PF03142">
    <property type="entry name" value="Chitin_synth_2"/>
    <property type="match status" value="1"/>
</dbReference>
<proteinExistence type="predicted"/>
<dbReference type="PANTHER" id="PTHR22914:SF46">
    <property type="entry name" value="CHITIN SYNTHASE"/>
    <property type="match status" value="1"/>
</dbReference>
<keyword evidence="6 8" id="KW-0472">Membrane</keyword>
<dbReference type="GO" id="GO:0030428">
    <property type="term" value="C:cell septum"/>
    <property type="evidence" value="ECO:0007669"/>
    <property type="project" value="TreeGrafter"/>
</dbReference>
<evidence type="ECO:0000256" key="3">
    <source>
        <dbReference type="ARBA" id="ARBA00022676"/>
    </source>
</evidence>
<dbReference type="InterPro" id="IPR029044">
    <property type="entry name" value="Nucleotide-diphossugar_trans"/>
</dbReference>
<keyword evidence="3" id="KW-0328">Glycosyltransferase</keyword>
<feature type="region of interest" description="Disordered" evidence="7">
    <location>
        <begin position="615"/>
        <end position="639"/>
    </location>
</feature>
<evidence type="ECO:0000256" key="9">
    <source>
        <dbReference type="SAM" id="SignalP"/>
    </source>
</evidence>
<organism evidence="10 11">
    <name type="scientific">Catenaria anguillulae PL171</name>
    <dbReference type="NCBI Taxonomy" id="765915"/>
    <lineage>
        <taxon>Eukaryota</taxon>
        <taxon>Fungi</taxon>
        <taxon>Fungi incertae sedis</taxon>
        <taxon>Blastocladiomycota</taxon>
        <taxon>Blastocladiomycetes</taxon>
        <taxon>Blastocladiales</taxon>
        <taxon>Catenariaceae</taxon>
        <taxon>Catenaria</taxon>
    </lineage>
</organism>
<dbReference type="GO" id="GO:0006031">
    <property type="term" value="P:chitin biosynthetic process"/>
    <property type="evidence" value="ECO:0007669"/>
    <property type="project" value="TreeGrafter"/>
</dbReference>
<evidence type="ECO:0000313" key="10">
    <source>
        <dbReference type="EMBL" id="ORZ40920.1"/>
    </source>
</evidence>
<evidence type="ECO:0000256" key="7">
    <source>
        <dbReference type="SAM" id="MobiDB-lite"/>
    </source>
</evidence>
<feature type="transmembrane region" description="Helical" evidence="8">
    <location>
        <begin position="528"/>
        <end position="545"/>
    </location>
</feature>
<dbReference type="STRING" id="765915.A0A1Y2I241"/>
<feature type="chain" id="PRO_5013186485" description="chitin synthase" evidence="9">
    <location>
        <begin position="20"/>
        <end position="639"/>
    </location>
</feature>
<keyword evidence="9" id="KW-0732">Signal</keyword>
<dbReference type="GO" id="GO:0071944">
    <property type="term" value="C:cell periphery"/>
    <property type="evidence" value="ECO:0007669"/>
    <property type="project" value="TreeGrafter"/>
</dbReference>
<dbReference type="SUPFAM" id="SSF53448">
    <property type="entry name" value="Nucleotide-diphospho-sugar transferases"/>
    <property type="match status" value="1"/>
</dbReference>
<keyword evidence="11" id="KW-1185">Reference proteome</keyword>
<dbReference type="EC" id="2.4.1.16" evidence="2"/>
<dbReference type="PANTHER" id="PTHR22914">
    <property type="entry name" value="CHITIN SYNTHASE"/>
    <property type="match status" value="1"/>
</dbReference>
<evidence type="ECO:0000256" key="2">
    <source>
        <dbReference type="ARBA" id="ARBA00012543"/>
    </source>
</evidence>
<evidence type="ECO:0000256" key="5">
    <source>
        <dbReference type="ARBA" id="ARBA00022989"/>
    </source>
</evidence>
<feature type="signal peptide" evidence="9">
    <location>
        <begin position="1"/>
        <end position="19"/>
    </location>
</feature>
<protein>
    <recommendedName>
        <fullName evidence="2">chitin synthase</fullName>
        <ecNumber evidence="2">2.4.1.16</ecNumber>
    </recommendedName>
</protein>
<comment type="caution">
    <text evidence="10">The sequence shown here is derived from an EMBL/GenBank/DDBJ whole genome shotgun (WGS) entry which is preliminary data.</text>
</comment>
<evidence type="ECO:0000256" key="1">
    <source>
        <dbReference type="ARBA" id="ARBA00004141"/>
    </source>
</evidence>
<evidence type="ECO:0000256" key="6">
    <source>
        <dbReference type="ARBA" id="ARBA00023136"/>
    </source>
</evidence>
<keyword evidence="4 8" id="KW-0812">Transmembrane</keyword>
<name>A0A1Y2I241_9FUNG</name>
<feature type="transmembrane region" description="Helical" evidence="8">
    <location>
        <begin position="551"/>
        <end position="572"/>
    </location>
</feature>
<evidence type="ECO:0000256" key="4">
    <source>
        <dbReference type="ARBA" id="ARBA00022692"/>
    </source>
</evidence>
<feature type="compositionally biased region" description="Basic and acidic residues" evidence="7">
    <location>
        <begin position="624"/>
        <end position="639"/>
    </location>
</feature>
<dbReference type="InterPro" id="IPR004835">
    <property type="entry name" value="Chitin_synth"/>
</dbReference>
<dbReference type="GO" id="GO:0016020">
    <property type="term" value="C:membrane"/>
    <property type="evidence" value="ECO:0007669"/>
    <property type="project" value="UniProtKB-SubCell"/>
</dbReference>
<dbReference type="OrthoDB" id="5321960at2759"/>
<dbReference type="AlphaFoldDB" id="A0A1Y2I241"/>
<evidence type="ECO:0000256" key="8">
    <source>
        <dbReference type="SAM" id="Phobius"/>
    </source>
</evidence>
<keyword evidence="3" id="KW-0808">Transferase</keyword>
<evidence type="ECO:0000313" key="11">
    <source>
        <dbReference type="Proteomes" id="UP000193411"/>
    </source>
</evidence>
<gene>
    <name evidence="10" type="ORF">BCR44DRAFT_1424040</name>
</gene>